<proteinExistence type="predicted"/>
<name>A0A2I7N7B1_9NEIS</name>
<dbReference type="InterPro" id="IPR045584">
    <property type="entry name" value="Pilin-like"/>
</dbReference>
<keyword evidence="3" id="KW-1185">Reference proteome</keyword>
<evidence type="ECO:0000313" key="2">
    <source>
        <dbReference type="EMBL" id="AUR52330.1"/>
    </source>
</evidence>
<keyword evidence="1" id="KW-0812">Transmembrane</keyword>
<evidence type="ECO:0000256" key="1">
    <source>
        <dbReference type="SAM" id="Phobius"/>
    </source>
</evidence>
<dbReference type="SUPFAM" id="SSF54523">
    <property type="entry name" value="Pili subunits"/>
    <property type="match status" value="1"/>
</dbReference>
<dbReference type="RefSeq" id="WP_158649360.1">
    <property type="nucleotide sequence ID" value="NZ_CP024847.1"/>
</dbReference>
<dbReference type="InterPro" id="IPR012902">
    <property type="entry name" value="N_methyl_site"/>
</dbReference>
<reference evidence="3" key="1">
    <citation type="submission" date="2017-11" db="EMBL/GenBank/DDBJ databases">
        <authorList>
            <person name="Chan K.G."/>
            <person name="Lee L.S."/>
        </authorList>
    </citation>
    <scope>NUCLEOTIDE SEQUENCE [LARGE SCALE GENOMIC DNA]</scope>
    <source>
        <strain evidence="3">DSM 100970</strain>
    </source>
</reference>
<sequence length="155" mass="17056">MHKPNGFTLIEMMLVVVIIAVMTTIVTLSVSSPSFGRFLVGAEQFSSTLSVLSDESIYSGDVIACKLAATSISCNRYRQGDNEWTEIDMRKVVSWGWPKGLKILKVLVNGVPLKDNEPIRFFPSGDNASLSIQVGDDEYSAWIDSDLVGRYKVSS</sequence>
<dbReference type="Proteomes" id="UP000236655">
    <property type="component" value="Chromosome"/>
</dbReference>
<dbReference type="AlphaFoldDB" id="A0A2I7N7B1"/>
<dbReference type="EMBL" id="CP024847">
    <property type="protein sequence ID" value="AUR52330.1"/>
    <property type="molecule type" value="Genomic_DNA"/>
</dbReference>
<accession>A0A2I7N7B1</accession>
<evidence type="ECO:0000313" key="3">
    <source>
        <dbReference type="Proteomes" id="UP000236655"/>
    </source>
</evidence>
<keyword evidence="1" id="KW-1133">Transmembrane helix</keyword>
<organism evidence="2 3">
    <name type="scientific">Aquella oligotrophica</name>
    <dbReference type="NCBI Taxonomy" id="2067065"/>
    <lineage>
        <taxon>Bacteria</taxon>
        <taxon>Pseudomonadati</taxon>
        <taxon>Pseudomonadota</taxon>
        <taxon>Betaproteobacteria</taxon>
        <taxon>Neisseriales</taxon>
        <taxon>Neisseriaceae</taxon>
        <taxon>Aquella</taxon>
    </lineage>
</organism>
<feature type="transmembrane region" description="Helical" evidence="1">
    <location>
        <begin position="6"/>
        <end position="28"/>
    </location>
</feature>
<protein>
    <submittedName>
        <fullName evidence="2">Type II secretion system protein GspH</fullName>
    </submittedName>
</protein>
<dbReference type="KEGG" id="nba:CUN60_08485"/>
<dbReference type="NCBIfam" id="TIGR02532">
    <property type="entry name" value="IV_pilin_GFxxxE"/>
    <property type="match status" value="1"/>
</dbReference>
<dbReference type="Pfam" id="PF07963">
    <property type="entry name" value="N_methyl"/>
    <property type="match status" value="1"/>
</dbReference>
<keyword evidence="1" id="KW-0472">Membrane</keyword>
<gene>
    <name evidence="2" type="primary">gspH</name>
    <name evidence="2" type="ORF">CUN60_08485</name>
</gene>